<evidence type="ECO:0000256" key="1">
    <source>
        <dbReference type="SAM" id="Phobius"/>
    </source>
</evidence>
<protein>
    <submittedName>
        <fullName evidence="2">Uncharacterized protein</fullName>
    </submittedName>
</protein>
<dbReference type="EMBL" id="JBFXLS010000086">
    <property type="protein sequence ID" value="KAL2818172.1"/>
    <property type="molecule type" value="Genomic_DNA"/>
</dbReference>
<keyword evidence="1" id="KW-1133">Transmembrane helix</keyword>
<sequence length="82" mass="9378">MRSFPIAPLCSLVQVHLPFYAEIVTSTGTVHVLSEFKFKFSPGIASWFLKGVLFFTISTGVWCCLCLFFFVRLEYESVLRAF</sequence>
<comment type="caution">
    <text evidence="2">The sequence shown here is derived from an EMBL/GenBank/DDBJ whole genome shotgun (WGS) entry which is preliminary data.</text>
</comment>
<name>A0ABR4HTV4_9EURO</name>
<evidence type="ECO:0000313" key="3">
    <source>
        <dbReference type="Proteomes" id="UP001610335"/>
    </source>
</evidence>
<proteinExistence type="predicted"/>
<gene>
    <name evidence="2" type="ORF">BDW59DRAFT_129279</name>
</gene>
<keyword evidence="3" id="KW-1185">Reference proteome</keyword>
<accession>A0ABR4HTV4</accession>
<evidence type="ECO:0000313" key="2">
    <source>
        <dbReference type="EMBL" id="KAL2818172.1"/>
    </source>
</evidence>
<keyword evidence="1" id="KW-0812">Transmembrane</keyword>
<keyword evidence="1" id="KW-0472">Membrane</keyword>
<dbReference type="Proteomes" id="UP001610335">
    <property type="component" value="Unassembled WGS sequence"/>
</dbReference>
<reference evidence="2 3" key="1">
    <citation type="submission" date="2024-07" db="EMBL/GenBank/DDBJ databases">
        <title>Section-level genome sequencing and comparative genomics of Aspergillus sections Usti and Cavernicolus.</title>
        <authorList>
            <consortium name="Lawrence Berkeley National Laboratory"/>
            <person name="Nybo J.L."/>
            <person name="Vesth T.C."/>
            <person name="Theobald S."/>
            <person name="Frisvad J.C."/>
            <person name="Larsen T.O."/>
            <person name="Kjaerboelling I."/>
            <person name="Rothschild-Mancinelli K."/>
            <person name="Lyhne E.K."/>
            <person name="Kogle M.E."/>
            <person name="Barry K."/>
            <person name="Clum A."/>
            <person name="Na H."/>
            <person name="Ledsgaard L."/>
            <person name="Lin J."/>
            <person name="Lipzen A."/>
            <person name="Kuo A."/>
            <person name="Riley R."/>
            <person name="Mondo S."/>
            <person name="LaButti K."/>
            <person name="Haridas S."/>
            <person name="Pangalinan J."/>
            <person name="Salamov A.A."/>
            <person name="Simmons B.A."/>
            <person name="Magnuson J.K."/>
            <person name="Chen J."/>
            <person name="Drula E."/>
            <person name="Henrissat B."/>
            <person name="Wiebenga A."/>
            <person name="Lubbers R.J."/>
            <person name="Gomes A.C."/>
            <person name="Makela M.R."/>
            <person name="Stajich J."/>
            <person name="Grigoriev I.V."/>
            <person name="Mortensen U.H."/>
            <person name="De vries R.P."/>
            <person name="Baker S.E."/>
            <person name="Andersen M.R."/>
        </authorList>
    </citation>
    <scope>NUCLEOTIDE SEQUENCE [LARGE SCALE GENOMIC DNA]</scope>
    <source>
        <strain evidence="2 3">CBS 600.67</strain>
    </source>
</reference>
<organism evidence="2 3">
    <name type="scientific">Aspergillus cavernicola</name>
    <dbReference type="NCBI Taxonomy" id="176166"/>
    <lineage>
        <taxon>Eukaryota</taxon>
        <taxon>Fungi</taxon>
        <taxon>Dikarya</taxon>
        <taxon>Ascomycota</taxon>
        <taxon>Pezizomycotina</taxon>
        <taxon>Eurotiomycetes</taxon>
        <taxon>Eurotiomycetidae</taxon>
        <taxon>Eurotiales</taxon>
        <taxon>Aspergillaceae</taxon>
        <taxon>Aspergillus</taxon>
        <taxon>Aspergillus subgen. Nidulantes</taxon>
    </lineage>
</organism>
<feature type="transmembrane region" description="Helical" evidence="1">
    <location>
        <begin position="45"/>
        <end position="71"/>
    </location>
</feature>